<gene>
    <name evidence="1" type="ORF">Mterra_02303</name>
</gene>
<sequence length="111" mass="12157">MLASLGLVALLSSCIDREPPPTYFVRVVNYCPFAVDFHIDGTYQLTVPSSGGVRTVVGIPKGVHRLEAYSTSTNHYFERYLDFYTDWEWTLCPGAAAAGDGPAQEARPAGR</sequence>
<comment type="caution">
    <text evidence="1">The sequence shown here is derived from an EMBL/GenBank/DDBJ whole genome shotgun (WGS) entry which is preliminary data.</text>
</comment>
<evidence type="ECO:0008006" key="3">
    <source>
        <dbReference type="Google" id="ProtNLM"/>
    </source>
</evidence>
<dbReference type="Proteomes" id="UP000265715">
    <property type="component" value="Unassembled WGS sequence"/>
</dbReference>
<protein>
    <recommendedName>
        <fullName evidence="3">PEGA domain protein</fullName>
    </recommendedName>
</protein>
<evidence type="ECO:0000313" key="2">
    <source>
        <dbReference type="Proteomes" id="UP000265715"/>
    </source>
</evidence>
<reference evidence="1 2" key="1">
    <citation type="submission" date="2018-08" db="EMBL/GenBank/DDBJ databases">
        <title>Meiothermus terrae DSM 26712 genome sequencing project.</title>
        <authorList>
            <person name="Da Costa M.S."/>
            <person name="Albuquerque L."/>
            <person name="Raposo P."/>
            <person name="Froufe H.J.C."/>
            <person name="Barroso C.S."/>
            <person name="Egas C."/>
        </authorList>
    </citation>
    <scope>NUCLEOTIDE SEQUENCE [LARGE SCALE GENOMIC DNA]</scope>
    <source>
        <strain evidence="1 2">DSM 26712</strain>
    </source>
</reference>
<keyword evidence="2" id="KW-1185">Reference proteome</keyword>
<proteinExistence type="predicted"/>
<organism evidence="1 2">
    <name type="scientific">Calidithermus terrae</name>
    <dbReference type="NCBI Taxonomy" id="1408545"/>
    <lineage>
        <taxon>Bacteria</taxon>
        <taxon>Thermotogati</taxon>
        <taxon>Deinococcota</taxon>
        <taxon>Deinococci</taxon>
        <taxon>Thermales</taxon>
        <taxon>Thermaceae</taxon>
        <taxon>Calidithermus</taxon>
    </lineage>
</organism>
<name>A0A399EMJ7_9DEIN</name>
<dbReference type="SUPFAM" id="SSF49503">
    <property type="entry name" value="Cupredoxins"/>
    <property type="match status" value="1"/>
</dbReference>
<dbReference type="EMBL" id="QXDL01000094">
    <property type="protein sequence ID" value="RIH83351.1"/>
    <property type="molecule type" value="Genomic_DNA"/>
</dbReference>
<evidence type="ECO:0000313" key="1">
    <source>
        <dbReference type="EMBL" id="RIH83351.1"/>
    </source>
</evidence>
<dbReference type="AlphaFoldDB" id="A0A399EMJ7"/>
<accession>A0A399EMJ7</accession>
<dbReference type="RefSeq" id="WP_119315353.1">
    <property type="nucleotide sequence ID" value="NZ_QXDL01000094.1"/>
</dbReference>
<dbReference type="InterPro" id="IPR008972">
    <property type="entry name" value="Cupredoxin"/>
</dbReference>